<gene>
    <name evidence="2" type="ORF">BOX15_Mlig034016g1</name>
    <name evidence="3" type="ORF">BOX15_Mlig034016g2</name>
</gene>
<evidence type="ECO:0000313" key="2">
    <source>
        <dbReference type="EMBL" id="PAA71115.1"/>
    </source>
</evidence>
<keyword evidence="1" id="KW-1133">Transmembrane helix</keyword>
<protein>
    <submittedName>
        <fullName evidence="3">Uncharacterized protein</fullName>
    </submittedName>
</protein>
<feature type="non-terminal residue" evidence="3">
    <location>
        <position position="1"/>
    </location>
</feature>
<accession>A0A267GHT3</accession>
<organism evidence="3 4">
    <name type="scientific">Macrostomum lignano</name>
    <dbReference type="NCBI Taxonomy" id="282301"/>
    <lineage>
        <taxon>Eukaryota</taxon>
        <taxon>Metazoa</taxon>
        <taxon>Spiralia</taxon>
        <taxon>Lophotrochozoa</taxon>
        <taxon>Platyhelminthes</taxon>
        <taxon>Rhabditophora</taxon>
        <taxon>Macrostomorpha</taxon>
        <taxon>Macrostomida</taxon>
        <taxon>Macrostomidae</taxon>
        <taxon>Macrostomum</taxon>
    </lineage>
</organism>
<keyword evidence="1" id="KW-0812">Transmembrane</keyword>
<keyword evidence="1" id="KW-0472">Membrane</keyword>
<feature type="transmembrane region" description="Helical" evidence="1">
    <location>
        <begin position="20"/>
        <end position="38"/>
    </location>
</feature>
<evidence type="ECO:0000256" key="1">
    <source>
        <dbReference type="SAM" id="Phobius"/>
    </source>
</evidence>
<evidence type="ECO:0000313" key="4">
    <source>
        <dbReference type="Proteomes" id="UP000215902"/>
    </source>
</evidence>
<dbReference type="EMBL" id="NIVC01001185">
    <property type="protein sequence ID" value="PAA71115.1"/>
    <property type="molecule type" value="Genomic_DNA"/>
</dbReference>
<sequence>PLSAVTYWHSFEVMAANSFALATIMCVSALLSSVCWAYPQLAAGVAAPASIEAVIVQPDSNNNPHWSVQLRQLLAKLRELREDEEPEKEERANDAGDRAVNQIRKRCRIGRTACMLG</sequence>
<evidence type="ECO:0000313" key="3">
    <source>
        <dbReference type="EMBL" id="PAA85611.1"/>
    </source>
</evidence>
<dbReference type="AlphaFoldDB" id="A0A267GHT3"/>
<proteinExistence type="predicted"/>
<dbReference type="Proteomes" id="UP000215902">
    <property type="component" value="Unassembled WGS sequence"/>
</dbReference>
<name>A0A267GHT3_9PLAT</name>
<reference evidence="3 4" key="1">
    <citation type="submission" date="2017-06" db="EMBL/GenBank/DDBJ databases">
        <title>A platform for efficient transgenesis in Macrostomum lignano, a flatworm model organism for stem cell research.</title>
        <authorList>
            <person name="Berezikov E."/>
        </authorList>
    </citation>
    <scope>NUCLEOTIDE SEQUENCE [LARGE SCALE GENOMIC DNA]</scope>
    <source>
        <strain evidence="3">DV1</strain>
        <tissue evidence="3">Whole organism</tissue>
    </source>
</reference>
<dbReference type="EMBL" id="NIVC01000312">
    <property type="protein sequence ID" value="PAA85611.1"/>
    <property type="molecule type" value="Genomic_DNA"/>
</dbReference>
<comment type="caution">
    <text evidence="3">The sequence shown here is derived from an EMBL/GenBank/DDBJ whole genome shotgun (WGS) entry which is preliminary data.</text>
</comment>
<keyword evidence="4" id="KW-1185">Reference proteome</keyword>